<proteinExistence type="predicted"/>
<keyword evidence="3" id="KW-1185">Reference proteome</keyword>
<dbReference type="EMBL" id="RWGY01000005">
    <property type="protein sequence ID" value="TVU42846.1"/>
    <property type="molecule type" value="Genomic_DNA"/>
</dbReference>
<evidence type="ECO:0000313" key="1">
    <source>
        <dbReference type="EMBL" id="TVU42846.1"/>
    </source>
</evidence>
<accession>A0A5J9W4M7</accession>
<evidence type="ECO:0000313" key="3">
    <source>
        <dbReference type="Proteomes" id="UP000324897"/>
    </source>
</evidence>
<dbReference type="EMBL" id="RWGY01000005">
    <property type="protein sequence ID" value="TVU42886.1"/>
    <property type="molecule type" value="Genomic_DNA"/>
</dbReference>
<sequence>MVLVKNKDTRALFMVALIVVMTMVVSSPCAVASNLRCFMIQGCTDQKCRECCNNRPGYTKTILSHCFLGVQVVQPESFLNFDKCCCLYGT</sequence>
<dbReference type="Gramene" id="TVU42846">
    <property type="protein sequence ID" value="TVU42846"/>
    <property type="gene ID" value="EJB05_09269"/>
</dbReference>
<gene>
    <name evidence="1" type="ORF">EJB05_09269</name>
    <name evidence="2" type="ORF">EJB05_09310</name>
</gene>
<name>A0A5J9W4M7_9POAL</name>
<dbReference type="AlphaFoldDB" id="A0A5J9W4M7"/>
<comment type="caution">
    <text evidence="2">The sequence shown here is derived from an EMBL/GenBank/DDBJ whole genome shotgun (WGS) entry which is preliminary data.</text>
</comment>
<protein>
    <submittedName>
        <fullName evidence="2">Uncharacterized protein</fullName>
    </submittedName>
</protein>
<evidence type="ECO:0000313" key="2">
    <source>
        <dbReference type="EMBL" id="TVU42886.1"/>
    </source>
</evidence>
<dbReference type="Proteomes" id="UP000324897">
    <property type="component" value="Unassembled WGS sequence"/>
</dbReference>
<organism evidence="2 3">
    <name type="scientific">Eragrostis curvula</name>
    <name type="common">weeping love grass</name>
    <dbReference type="NCBI Taxonomy" id="38414"/>
    <lineage>
        <taxon>Eukaryota</taxon>
        <taxon>Viridiplantae</taxon>
        <taxon>Streptophyta</taxon>
        <taxon>Embryophyta</taxon>
        <taxon>Tracheophyta</taxon>
        <taxon>Spermatophyta</taxon>
        <taxon>Magnoliopsida</taxon>
        <taxon>Liliopsida</taxon>
        <taxon>Poales</taxon>
        <taxon>Poaceae</taxon>
        <taxon>PACMAD clade</taxon>
        <taxon>Chloridoideae</taxon>
        <taxon>Eragrostideae</taxon>
        <taxon>Eragrostidinae</taxon>
        <taxon>Eragrostis</taxon>
    </lineage>
</organism>
<dbReference type="Gramene" id="TVU42886">
    <property type="protein sequence ID" value="TVU42886"/>
    <property type="gene ID" value="EJB05_09310"/>
</dbReference>
<reference evidence="2 3" key="1">
    <citation type="journal article" date="2019" name="Sci. Rep.">
        <title>A high-quality genome of Eragrostis curvula grass provides insights into Poaceae evolution and supports new strategies to enhance forage quality.</title>
        <authorList>
            <person name="Carballo J."/>
            <person name="Santos B.A.C.M."/>
            <person name="Zappacosta D."/>
            <person name="Garbus I."/>
            <person name="Selva J.P."/>
            <person name="Gallo C.A."/>
            <person name="Diaz A."/>
            <person name="Albertini E."/>
            <person name="Caccamo M."/>
            <person name="Echenique V."/>
        </authorList>
    </citation>
    <scope>NUCLEOTIDE SEQUENCE [LARGE SCALE GENOMIC DNA]</scope>
    <source>
        <strain evidence="3">cv. Victoria</strain>
        <tissue evidence="2">Leaf</tissue>
    </source>
</reference>